<keyword evidence="6" id="KW-0862">Zinc</keyword>
<keyword evidence="9" id="KW-0539">Nucleus</keyword>
<comment type="subcellular location">
    <subcellularLocation>
        <location evidence="1">Nucleus</location>
    </subcellularLocation>
</comment>
<feature type="domain" description="NF-X1-type" evidence="11">
    <location>
        <begin position="348"/>
        <end position="368"/>
    </location>
</feature>
<dbReference type="GO" id="GO:0000981">
    <property type="term" value="F:DNA-binding transcription factor activity, RNA polymerase II-specific"/>
    <property type="evidence" value="ECO:0007669"/>
    <property type="project" value="TreeGrafter"/>
</dbReference>
<keyword evidence="8" id="KW-0804">Transcription</keyword>
<evidence type="ECO:0000256" key="9">
    <source>
        <dbReference type="ARBA" id="ARBA00023242"/>
    </source>
</evidence>
<keyword evidence="13" id="KW-1185">Reference proteome</keyword>
<sequence length="659" mass="66970">MEEGSSAEDGRTEQIADTVFRDYAATLQGGAGEGADDAGFDDALARVRRHLADAAARSAACLVCLEPLAPDAAVWHCSGGAASPGGGCFCVVHLLCAQAWARSQQADASARAAALAAAPPDLSTPGAAAVAAAAAAARPPAPHSGPPGWGCPKCRAPYTAAEAPAEYHCFCGKVADPPFDPWAAPHSCGGACDRPLTLRCGHACMLLCHPGPCPPCPAEVTAECHCGRATLPPGRLPALHPQRADSLPVRRGDACGACPNAGPRTCPCGKVEYHNLACDEATPPCGATCDRLLACGRHRCTERCHAGACAATCREVVRKSCACGRMQRDVPCSEPLRCERRCQAMRACGRHQCKRRCCDGSACDACDQPCNRKLRCGNHVCPAQCHAGPCQPCPLTATVACACGATACAVPCGSEARTEPPRSVQACGHVCGNESCHDAPPPAVSMYAPPPPPVSELLASVRRLKPASDNGPPAAQAAAAAKAARPGACTACPPCQAPAVDCACHCGRSTITAPCDALVTARERGGVVLAELLCCWKPCARPLPACGHICGATCHAGCCPGADSCDQEVTVRCACRRLKGKMSCAAARVLADARGQSAPAKGAAAALLDCDDKCARRLEEKRGAKAAGAGEPKDDSAAKGTAFAAAAEGSARGGSSCNA</sequence>
<name>A0AAW1S8A6_9CHLO</name>
<dbReference type="InterPro" id="IPR034078">
    <property type="entry name" value="NFX1_fam"/>
</dbReference>
<evidence type="ECO:0000256" key="2">
    <source>
        <dbReference type="ARBA" id="ARBA00007269"/>
    </source>
</evidence>
<keyword evidence="5" id="KW-0863">Zinc-finger</keyword>
<gene>
    <name evidence="12" type="ORF">WJX81_004295</name>
</gene>
<feature type="domain" description="NF-X1-type" evidence="11">
    <location>
        <begin position="546"/>
        <end position="567"/>
    </location>
</feature>
<dbReference type="GO" id="GO:0008270">
    <property type="term" value="F:zinc ion binding"/>
    <property type="evidence" value="ECO:0007669"/>
    <property type="project" value="UniProtKB-KW"/>
</dbReference>
<evidence type="ECO:0000256" key="1">
    <source>
        <dbReference type="ARBA" id="ARBA00004123"/>
    </source>
</evidence>
<feature type="region of interest" description="Disordered" evidence="10">
    <location>
        <begin position="621"/>
        <end position="641"/>
    </location>
</feature>
<evidence type="ECO:0000256" key="3">
    <source>
        <dbReference type="ARBA" id="ARBA00022723"/>
    </source>
</evidence>
<keyword evidence="3" id="KW-0479">Metal-binding</keyword>
<evidence type="ECO:0000313" key="12">
    <source>
        <dbReference type="EMBL" id="KAK9842016.1"/>
    </source>
</evidence>
<evidence type="ECO:0000313" key="13">
    <source>
        <dbReference type="Proteomes" id="UP001445335"/>
    </source>
</evidence>
<comment type="caution">
    <text evidence="12">The sequence shown here is derived from an EMBL/GenBank/DDBJ whole genome shotgun (WGS) entry which is preliminary data.</text>
</comment>
<dbReference type="AlphaFoldDB" id="A0AAW1S8A6"/>
<feature type="domain" description="NF-X1-type" evidence="11">
    <location>
        <begin position="200"/>
        <end position="218"/>
    </location>
</feature>
<feature type="domain" description="NF-X1-type" evidence="11">
    <location>
        <begin position="295"/>
        <end position="315"/>
    </location>
</feature>
<evidence type="ECO:0000256" key="5">
    <source>
        <dbReference type="ARBA" id="ARBA00022771"/>
    </source>
</evidence>
<evidence type="ECO:0000256" key="10">
    <source>
        <dbReference type="SAM" id="MobiDB-lite"/>
    </source>
</evidence>
<reference evidence="12 13" key="1">
    <citation type="journal article" date="2024" name="Nat. Commun.">
        <title>Phylogenomics reveals the evolutionary origins of lichenization in chlorophyte algae.</title>
        <authorList>
            <person name="Puginier C."/>
            <person name="Libourel C."/>
            <person name="Otte J."/>
            <person name="Skaloud P."/>
            <person name="Haon M."/>
            <person name="Grisel S."/>
            <person name="Petersen M."/>
            <person name="Berrin J.G."/>
            <person name="Delaux P.M."/>
            <person name="Dal Grande F."/>
            <person name="Keller J."/>
        </authorList>
    </citation>
    <scope>NUCLEOTIDE SEQUENCE [LARGE SCALE GENOMIC DNA]</scope>
    <source>
        <strain evidence="12 13">SAG 245.80</strain>
    </source>
</reference>
<evidence type="ECO:0000256" key="6">
    <source>
        <dbReference type="ARBA" id="ARBA00022833"/>
    </source>
</evidence>
<organism evidence="12 13">
    <name type="scientific">Elliptochloris bilobata</name>
    <dbReference type="NCBI Taxonomy" id="381761"/>
    <lineage>
        <taxon>Eukaryota</taxon>
        <taxon>Viridiplantae</taxon>
        <taxon>Chlorophyta</taxon>
        <taxon>core chlorophytes</taxon>
        <taxon>Trebouxiophyceae</taxon>
        <taxon>Trebouxiophyceae incertae sedis</taxon>
        <taxon>Elliptochloris clade</taxon>
        <taxon>Elliptochloris</taxon>
    </lineage>
</organism>
<dbReference type="InterPro" id="IPR000967">
    <property type="entry name" value="Znf_NFX1"/>
</dbReference>
<feature type="domain" description="NF-X1-type" evidence="11">
    <location>
        <begin position="376"/>
        <end position="395"/>
    </location>
</feature>
<protein>
    <recommendedName>
        <fullName evidence="11">NF-X1-type domain-containing protein</fullName>
    </recommendedName>
</protein>
<keyword evidence="4" id="KW-0677">Repeat</keyword>
<comment type="similarity">
    <text evidence="2">Belongs to the NFX1 family.</text>
</comment>
<accession>A0AAW1S8A6</accession>
<dbReference type="SMART" id="SM00438">
    <property type="entry name" value="ZnF_NFX"/>
    <property type="match status" value="5"/>
</dbReference>
<dbReference type="CDD" id="cd06008">
    <property type="entry name" value="NF-X1-zinc-finger"/>
    <property type="match status" value="3"/>
</dbReference>
<dbReference type="Pfam" id="PF01422">
    <property type="entry name" value="zf-NF-X1"/>
    <property type="match status" value="5"/>
</dbReference>
<evidence type="ECO:0000256" key="8">
    <source>
        <dbReference type="ARBA" id="ARBA00023163"/>
    </source>
</evidence>
<dbReference type="GO" id="GO:0000977">
    <property type="term" value="F:RNA polymerase II transcription regulatory region sequence-specific DNA binding"/>
    <property type="evidence" value="ECO:0007669"/>
    <property type="project" value="TreeGrafter"/>
</dbReference>
<evidence type="ECO:0000256" key="7">
    <source>
        <dbReference type="ARBA" id="ARBA00023015"/>
    </source>
</evidence>
<evidence type="ECO:0000256" key="4">
    <source>
        <dbReference type="ARBA" id="ARBA00022737"/>
    </source>
</evidence>
<dbReference type="PANTHER" id="PTHR12360:SF12">
    <property type="entry name" value="TRANSCRIPTIONAL REPRESSOR NF-X1"/>
    <property type="match status" value="1"/>
</dbReference>
<proteinExistence type="inferred from homology"/>
<dbReference type="EMBL" id="JALJOU010000009">
    <property type="protein sequence ID" value="KAK9842016.1"/>
    <property type="molecule type" value="Genomic_DNA"/>
</dbReference>
<dbReference type="GO" id="GO:0005634">
    <property type="term" value="C:nucleus"/>
    <property type="evidence" value="ECO:0007669"/>
    <property type="project" value="UniProtKB-SubCell"/>
</dbReference>
<dbReference type="Proteomes" id="UP001445335">
    <property type="component" value="Unassembled WGS sequence"/>
</dbReference>
<evidence type="ECO:0000259" key="11">
    <source>
        <dbReference type="SMART" id="SM00438"/>
    </source>
</evidence>
<keyword evidence="7" id="KW-0805">Transcription regulation</keyword>
<dbReference type="PANTHER" id="PTHR12360">
    <property type="entry name" value="NUCLEAR TRANSCRIPTION FACTOR, X-BOX BINDING 1 NFX1"/>
    <property type="match status" value="1"/>
</dbReference>